<feature type="domain" description="HPr" evidence="6">
    <location>
        <begin position="1"/>
        <end position="87"/>
    </location>
</feature>
<evidence type="ECO:0000256" key="3">
    <source>
        <dbReference type="ARBA" id="ARBA00020422"/>
    </source>
</evidence>
<reference evidence="7 8" key="1">
    <citation type="submission" date="2021-10" db="EMBL/GenBank/DDBJ databases">
        <title>Lutispora strain m25 sp. nov., a thermophilic, non-spore-forming bacterium isolated from a lab-scale methanogenic bioreactor digesting anaerobic sludge.</title>
        <authorList>
            <person name="El Houari A."/>
            <person name="Mcdonald J."/>
        </authorList>
    </citation>
    <scope>NUCLEOTIDE SEQUENCE [LARGE SCALE GENOMIC DNA]</scope>
    <source>
        <strain evidence="8">m25</strain>
    </source>
</reference>
<dbReference type="SUPFAM" id="SSF55594">
    <property type="entry name" value="HPr-like"/>
    <property type="match status" value="1"/>
</dbReference>
<organism evidence="7 8">
    <name type="scientific">Lutispora saccharofermentans</name>
    <dbReference type="NCBI Taxonomy" id="3024236"/>
    <lineage>
        <taxon>Bacteria</taxon>
        <taxon>Bacillati</taxon>
        <taxon>Bacillota</taxon>
        <taxon>Clostridia</taxon>
        <taxon>Lutisporales</taxon>
        <taxon>Lutisporaceae</taxon>
        <taxon>Lutispora</taxon>
    </lineage>
</organism>
<dbReference type="PROSITE" id="PS00589">
    <property type="entry name" value="PTS_HPR_SER"/>
    <property type="match status" value="1"/>
</dbReference>
<accession>A0ABT1NBD8</accession>
<name>A0ABT1NBD8_9FIRM</name>
<dbReference type="InterPro" id="IPR000032">
    <property type="entry name" value="HPr-like"/>
</dbReference>
<dbReference type="PANTHER" id="PTHR33705:SF2">
    <property type="entry name" value="PHOSPHOCARRIER PROTEIN NPR"/>
    <property type="match status" value="1"/>
</dbReference>
<protein>
    <recommendedName>
        <fullName evidence="3">Phosphocarrier protein HPr</fullName>
    </recommendedName>
</protein>
<evidence type="ECO:0000256" key="2">
    <source>
        <dbReference type="ARBA" id="ARBA00004496"/>
    </source>
</evidence>
<evidence type="ECO:0000313" key="7">
    <source>
        <dbReference type="EMBL" id="MCQ1528560.1"/>
    </source>
</evidence>
<keyword evidence="4" id="KW-0963">Cytoplasm</keyword>
<dbReference type="InterPro" id="IPR001020">
    <property type="entry name" value="PTS_HPr_His_P_site"/>
</dbReference>
<dbReference type="InterPro" id="IPR035895">
    <property type="entry name" value="HPr-like_sf"/>
</dbReference>
<dbReference type="Gene3D" id="3.30.1340.10">
    <property type="entry name" value="HPr-like"/>
    <property type="match status" value="1"/>
</dbReference>
<dbReference type="EMBL" id="JAJEKE010000002">
    <property type="protein sequence ID" value="MCQ1528560.1"/>
    <property type="molecule type" value="Genomic_DNA"/>
</dbReference>
<dbReference type="CDD" id="cd00367">
    <property type="entry name" value="PTS-HPr_like"/>
    <property type="match status" value="1"/>
</dbReference>
<dbReference type="PANTHER" id="PTHR33705">
    <property type="entry name" value="PHOSPHOCARRIER PROTEIN HPR"/>
    <property type="match status" value="1"/>
</dbReference>
<gene>
    <name evidence="7" type="ORF">LJD61_03250</name>
</gene>
<dbReference type="NCBIfam" id="TIGR01003">
    <property type="entry name" value="PTS_HPr_family"/>
    <property type="match status" value="1"/>
</dbReference>
<evidence type="ECO:0000259" key="6">
    <source>
        <dbReference type="PROSITE" id="PS51350"/>
    </source>
</evidence>
<evidence type="ECO:0000256" key="4">
    <source>
        <dbReference type="ARBA" id="ARBA00022490"/>
    </source>
</evidence>
<keyword evidence="8" id="KW-1185">Reference proteome</keyword>
<dbReference type="Proteomes" id="UP001651880">
    <property type="component" value="Unassembled WGS sequence"/>
</dbReference>
<comment type="function">
    <text evidence="1">General (non sugar-specific) component of the phosphoenolpyruvate-dependent sugar phosphotransferase system (sugar PTS). This major carbohydrate active-transport system catalyzes the phosphorylation of incoming sugar substrates concomitantly with their translocation across the cell membrane. The phosphoryl group from phosphoenolpyruvate (PEP) is transferred to the phosphoryl carrier protein HPr by enzyme I. Phospho-HPr then transfers it to the PTS EIIA domain.</text>
</comment>
<evidence type="ECO:0000313" key="8">
    <source>
        <dbReference type="Proteomes" id="UP001651880"/>
    </source>
</evidence>
<comment type="caution">
    <text evidence="7">The sequence shown here is derived from an EMBL/GenBank/DDBJ whole genome shotgun (WGS) entry which is preliminary data.</text>
</comment>
<comment type="subcellular location">
    <subcellularLocation>
        <location evidence="2">Cytoplasm</location>
    </subcellularLocation>
</comment>
<evidence type="ECO:0000256" key="5">
    <source>
        <dbReference type="ARBA" id="ARBA00022683"/>
    </source>
</evidence>
<keyword evidence="5" id="KW-0598">Phosphotransferase system</keyword>
<dbReference type="Pfam" id="PF00381">
    <property type="entry name" value="PTS-HPr"/>
    <property type="match status" value="1"/>
</dbReference>
<dbReference type="InterPro" id="IPR002114">
    <property type="entry name" value="PTS_HPr_Ser_P_site"/>
</dbReference>
<dbReference type="PRINTS" id="PR00107">
    <property type="entry name" value="PHOSPHOCPHPR"/>
</dbReference>
<dbReference type="PROSITE" id="PS00369">
    <property type="entry name" value="PTS_HPR_HIS"/>
    <property type="match status" value="1"/>
</dbReference>
<dbReference type="InterPro" id="IPR050399">
    <property type="entry name" value="HPr"/>
</dbReference>
<evidence type="ECO:0000256" key="1">
    <source>
        <dbReference type="ARBA" id="ARBA00003681"/>
    </source>
</evidence>
<dbReference type="PROSITE" id="PS51350">
    <property type="entry name" value="PTS_HPR_DOM"/>
    <property type="match status" value="1"/>
</dbReference>
<proteinExistence type="predicted"/>
<sequence length="87" mass="9554">MFRKEATLSNETGLHARPASMLVKEAVKYGCDIKIIKGEKQYNAKSIMSILSMGAVKGDALIIQTEGPDAERAALELADFIENKIRD</sequence>
<dbReference type="RefSeq" id="WP_255226080.1">
    <property type="nucleotide sequence ID" value="NZ_JAJEKE010000002.1"/>
</dbReference>